<dbReference type="OrthoDB" id="2677932at2"/>
<sequence>MGMQLPGELIGLLGMLGYTWPEADETKLFELGNAWMGLGSTLQSGVAEADAVAQRIWTDNKGTDFDAFRTEWTGEESATQNLAGAANGCLMVAAGLMVAAIVVLALKIQVIVQLIMLAIQIAQAIATAPVTFGASLAEIPIFKMIAGAVIDLLIDQAIEALLND</sequence>
<name>A0A6H9YMA4_9ACTN</name>
<dbReference type="RefSeq" id="WP_151561248.1">
    <property type="nucleotide sequence ID" value="NZ_WBMT01000007.1"/>
</dbReference>
<dbReference type="AlphaFoldDB" id="A0A6H9YMA4"/>
<accession>A0A6H9YMA4</accession>
<evidence type="ECO:0000256" key="1">
    <source>
        <dbReference type="SAM" id="Phobius"/>
    </source>
</evidence>
<proteinExistence type="predicted"/>
<keyword evidence="1" id="KW-1133">Transmembrane helix</keyword>
<dbReference type="InterPro" id="IPR057746">
    <property type="entry name" value="CpnT-like_N"/>
</dbReference>
<feature type="domain" description="Outer membrane channel protein CpnT-like N-terminal" evidence="2">
    <location>
        <begin position="17"/>
        <end position="140"/>
    </location>
</feature>
<keyword evidence="1" id="KW-0472">Membrane</keyword>
<evidence type="ECO:0000313" key="4">
    <source>
        <dbReference type="Proteomes" id="UP000468735"/>
    </source>
</evidence>
<dbReference type="Pfam" id="PF25547">
    <property type="entry name" value="WXG100_2"/>
    <property type="match status" value="1"/>
</dbReference>
<feature type="transmembrane region" description="Helical" evidence="1">
    <location>
        <begin position="82"/>
        <end position="106"/>
    </location>
</feature>
<comment type="caution">
    <text evidence="3">The sequence shown here is derived from an EMBL/GenBank/DDBJ whole genome shotgun (WGS) entry which is preliminary data.</text>
</comment>
<keyword evidence="1" id="KW-0812">Transmembrane</keyword>
<keyword evidence="4" id="KW-1185">Reference proteome</keyword>
<organism evidence="3 4">
    <name type="scientific">Actinomadura rudentiformis</name>
    <dbReference type="NCBI Taxonomy" id="359158"/>
    <lineage>
        <taxon>Bacteria</taxon>
        <taxon>Bacillati</taxon>
        <taxon>Actinomycetota</taxon>
        <taxon>Actinomycetes</taxon>
        <taxon>Streptosporangiales</taxon>
        <taxon>Thermomonosporaceae</taxon>
        <taxon>Actinomadura</taxon>
    </lineage>
</organism>
<protein>
    <recommendedName>
        <fullName evidence="2">Outer membrane channel protein CpnT-like N-terminal domain-containing protein</fullName>
    </recommendedName>
</protein>
<evidence type="ECO:0000313" key="3">
    <source>
        <dbReference type="EMBL" id="KAB2348520.1"/>
    </source>
</evidence>
<evidence type="ECO:0000259" key="2">
    <source>
        <dbReference type="Pfam" id="PF25547"/>
    </source>
</evidence>
<gene>
    <name evidence="3" type="ORF">F8566_17220</name>
</gene>
<reference evidence="3 4" key="1">
    <citation type="submission" date="2019-09" db="EMBL/GenBank/DDBJ databases">
        <title>Actinomadura physcomitrii sp. nov., a novel actinomycete isolated from moss [Physcomitrium sphaericum (Ludw) Fuernr].</title>
        <authorList>
            <person name="Zhuang X."/>
            <person name="Liu C."/>
        </authorList>
    </citation>
    <scope>NUCLEOTIDE SEQUENCE [LARGE SCALE GENOMIC DNA]</scope>
    <source>
        <strain evidence="3 4">HMC1</strain>
    </source>
</reference>
<dbReference type="EMBL" id="WBMT01000007">
    <property type="protein sequence ID" value="KAB2348520.1"/>
    <property type="molecule type" value="Genomic_DNA"/>
</dbReference>
<dbReference type="Proteomes" id="UP000468735">
    <property type="component" value="Unassembled WGS sequence"/>
</dbReference>